<dbReference type="AlphaFoldDB" id="A0A2N0NQ91"/>
<comment type="caution">
    <text evidence="1">The sequence shown here is derived from an EMBL/GenBank/DDBJ whole genome shotgun (WGS) entry which is preliminary data.</text>
</comment>
<proteinExistence type="predicted"/>
<reference evidence="1 2" key="1">
    <citation type="submission" date="2016-04" db="EMBL/GenBank/DDBJ databases">
        <title>Genome analyses suggest a sexual origin of heterokaryosis in a supposedly ancient asexual fungus.</title>
        <authorList>
            <person name="Ropars J."/>
            <person name="Sedzielewska K."/>
            <person name="Noel J."/>
            <person name="Charron P."/>
            <person name="Farinelli L."/>
            <person name="Marton T."/>
            <person name="Kruger M."/>
            <person name="Pelin A."/>
            <person name="Brachmann A."/>
            <person name="Corradi N."/>
        </authorList>
    </citation>
    <scope>NUCLEOTIDE SEQUENCE [LARGE SCALE GENOMIC DNA]</scope>
    <source>
        <strain evidence="1 2">A5</strain>
    </source>
</reference>
<dbReference type="Proteomes" id="UP000232722">
    <property type="component" value="Unassembled WGS sequence"/>
</dbReference>
<reference evidence="1 2" key="2">
    <citation type="submission" date="2017-09" db="EMBL/GenBank/DDBJ databases">
        <title>Extensive intraspecific genome diversity in a model arbuscular mycorrhizal fungus.</title>
        <authorList>
            <person name="Chen E.C."/>
            <person name="Morin E."/>
            <person name="Beaudet D."/>
            <person name="Noel J."/>
            <person name="Ndikumana S."/>
            <person name="Charron P."/>
            <person name="St-Onge C."/>
            <person name="Giorgi J."/>
            <person name="Grigoriev I.V."/>
            <person name="Roux C."/>
            <person name="Martin F.M."/>
            <person name="Corradi N."/>
        </authorList>
    </citation>
    <scope>NUCLEOTIDE SEQUENCE [LARGE SCALE GENOMIC DNA]</scope>
    <source>
        <strain evidence="1 2">A5</strain>
    </source>
</reference>
<organism evidence="1 2">
    <name type="scientific">Rhizophagus irregularis</name>
    <dbReference type="NCBI Taxonomy" id="588596"/>
    <lineage>
        <taxon>Eukaryota</taxon>
        <taxon>Fungi</taxon>
        <taxon>Fungi incertae sedis</taxon>
        <taxon>Mucoromycota</taxon>
        <taxon>Glomeromycotina</taxon>
        <taxon>Glomeromycetes</taxon>
        <taxon>Glomerales</taxon>
        <taxon>Glomeraceae</taxon>
        <taxon>Rhizophagus</taxon>
    </lineage>
</organism>
<dbReference type="EMBL" id="LLXJ01003664">
    <property type="protein sequence ID" value="PKB96744.1"/>
    <property type="molecule type" value="Genomic_DNA"/>
</dbReference>
<gene>
    <name evidence="1" type="ORF">RhiirA5_385130</name>
</gene>
<feature type="non-terminal residue" evidence="1">
    <location>
        <position position="1"/>
    </location>
</feature>
<name>A0A2N0NQ91_9GLOM</name>
<evidence type="ECO:0000313" key="1">
    <source>
        <dbReference type="EMBL" id="PKB96744.1"/>
    </source>
</evidence>
<dbReference type="VEuPathDB" id="FungiDB:RhiirFUN_022546"/>
<evidence type="ECO:0000313" key="2">
    <source>
        <dbReference type="Proteomes" id="UP000232722"/>
    </source>
</evidence>
<accession>A0A2N0NQ91</accession>
<sequence>YTAEDSSFYTSLHAEFIPLDREDLFIGAEMINKSHDCGCGATATSPTWHTAYLFCVSDCMKSVGEIFHWNSLNDPLKLVLPPGYTYLIESFDELPSYQTSENFLISQFELKTFVDVNDKERVHE</sequence>
<protein>
    <submittedName>
        <fullName evidence="1">Uncharacterized protein</fullName>
    </submittedName>
</protein>